<sequence length="98" mass="10860">MLTSSALARKHDLNCGIVPKASPRVAQTEMEQEGCEQDNENRKPVPGIGLWDDNGGFELDFLSTSQQQTSPSRFEATRGLFWGEPRNFESLSDGKSKT</sequence>
<organism evidence="2 3">
    <name type="scientific">Araneus ventricosus</name>
    <name type="common">Orbweaver spider</name>
    <name type="synonym">Epeira ventricosa</name>
    <dbReference type="NCBI Taxonomy" id="182803"/>
    <lineage>
        <taxon>Eukaryota</taxon>
        <taxon>Metazoa</taxon>
        <taxon>Ecdysozoa</taxon>
        <taxon>Arthropoda</taxon>
        <taxon>Chelicerata</taxon>
        <taxon>Arachnida</taxon>
        <taxon>Araneae</taxon>
        <taxon>Araneomorphae</taxon>
        <taxon>Entelegynae</taxon>
        <taxon>Araneoidea</taxon>
        <taxon>Araneidae</taxon>
        <taxon>Araneus</taxon>
    </lineage>
</organism>
<dbReference type="Proteomes" id="UP000499080">
    <property type="component" value="Unassembled WGS sequence"/>
</dbReference>
<proteinExistence type="predicted"/>
<dbReference type="AlphaFoldDB" id="A0A4Y2GDH0"/>
<comment type="caution">
    <text evidence="2">The sequence shown here is derived from an EMBL/GenBank/DDBJ whole genome shotgun (WGS) entry which is preliminary data.</text>
</comment>
<keyword evidence="3" id="KW-1185">Reference proteome</keyword>
<accession>A0A4Y2GDH0</accession>
<protein>
    <submittedName>
        <fullName evidence="2">Uncharacterized protein</fullName>
    </submittedName>
</protein>
<gene>
    <name evidence="2" type="ORF">AVEN_220508_1</name>
</gene>
<evidence type="ECO:0000256" key="1">
    <source>
        <dbReference type="SAM" id="MobiDB-lite"/>
    </source>
</evidence>
<name>A0A4Y2GDH0_ARAVE</name>
<evidence type="ECO:0000313" key="2">
    <source>
        <dbReference type="EMBL" id="GBM50826.1"/>
    </source>
</evidence>
<reference evidence="2 3" key="1">
    <citation type="journal article" date="2019" name="Sci. Rep.">
        <title>Orb-weaving spider Araneus ventricosus genome elucidates the spidroin gene catalogue.</title>
        <authorList>
            <person name="Kono N."/>
            <person name="Nakamura H."/>
            <person name="Ohtoshi R."/>
            <person name="Moran D.A.P."/>
            <person name="Shinohara A."/>
            <person name="Yoshida Y."/>
            <person name="Fujiwara M."/>
            <person name="Mori M."/>
            <person name="Tomita M."/>
            <person name="Arakawa K."/>
        </authorList>
    </citation>
    <scope>NUCLEOTIDE SEQUENCE [LARGE SCALE GENOMIC DNA]</scope>
</reference>
<feature type="region of interest" description="Disordered" evidence="1">
    <location>
        <begin position="24"/>
        <end position="49"/>
    </location>
</feature>
<evidence type="ECO:0000313" key="3">
    <source>
        <dbReference type="Proteomes" id="UP000499080"/>
    </source>
</evidence>
<dbReference type="EMBL" id="BGPR01098902">
    <property type="protein sequence ID" value="GBM50826.1"/>
    <property type="molecule type" value="Genomic_DNA"/>
</dbReference>